<keyword evidence="3" id="KW-1185">Reference proteome</keyword>
<organism evidence="2 3">
    <name type="scientific">Dickeya aquatica</name>
    <dbReference type="NCBI Taxonomy" id="1401087"/>
    <lineage>
        <taxon>Bacteria</taxon>
        <taxon>Pseudomonadati</taxon>
        <taxon>Pseudomonadota</taxon>
        <taxon>Gammaproteobacteria</taxon>
        <taxon>Enterobacterales</taxon>
        <taxon>Pectobacteriaceae</taxon>
        <taxon>Dickeya</taxon>
    </lineage>
</organism>
<dbReference type="Pfam" id="PF13340">
    <property type="entry name" value="DUF4096"/>
    <property type="match status" value="1"/>
</dbReference>
<dbReference type="EMBL" id="LT615367">
    <property type="protein sequence ID" value="SLM61897.1"/>
    <property type="molecule type" value="Genomic_DNA"/>
</dbReference>
<dbReference type="InterPro" id="IPR052909">
    <property type="entry name" value="Transposase_6_like"/>
</dbReference>
<protein>
    <submittedName>
        <fullName evidence="2">Transposase</fullName>
    </submittedName>
</protein>
<evidence type="ECO:0000313" key="2">
    <source>
        <dbReference type="EMBL" id="SLM61897.1"/>
    </source>
</evidence>
<accession>A0A375A7C2</accession>
<name>A0A375A7C2_9GAMM</name>
<feature type="domain" description="Insertion element IS402-like" evidence="1">
    <location>
        <begin position="1"/>
        <end position="44"/>
    </location>
</feature>
<dbReference type="KEGG" id="daq:DAQ1742_00833"/>
<dbReference type="AlphaFoldDB" id="A0A375A7C2"/>
<evidence type="ECO:0000313" key="3">
    <source>
        <dbReference type="Proteomes" id="UP000294820"/>
    </source>
</evidence>
<reference evidence="2 3" key="1">
    <citation type="submission" date="2016-09" db="EMBL/GenBank/DDBJ databases">
        <authorList>
            <person name="Reverchon S."/>
            <person name="Nasser W."/>
            <person name="Leonard S."/>
            <person name="Brochier C."/>
            <person name="Duprey A."/>
        </authorList>
    </citation>
    <scope>NUCLEOTIDE SEQUENCE [LARGE SCALE GENOMIC DNA]</scope>
    <source>
        <strain evidence="2 3">174/2</strain>
    </source>
</reference>
<dbReference type="Proteomes" id="UP000294820">
    <property type="component" value="Chromosome 1"/>
</dbReference>
<dbReference type="PANTHER" id="PTHR46637:SF1">
    <property type="entry name" value="BLL5188 PROTEIN"/>
    <property type="match status" value="1"/>
</dbReference>
<dbReference type="InterPro" id="IPR025161">
    <property type="entry name" value="IS402-like_dom"/>
</dbReference>
<sequence>MNGIFWVLCSGAPWRDLPERYGQWKTIYNRFNRWSKAGVINSIFNKLLQILDEGALIDWDVIALDGSNVRALKAAAGAKKNIPMNTRTMGWVAHAAALAPKSIWRRIAQDYR</sequence>
<proteinExistence type="predicted"/>
<evidence type="ECO:0000259" key="1">
    <source>
        <dbReference type="Pfam" id="PF13340"/>
    </source>
</evidence>
<dbReference type="PANTHER" id="PTHR46637">
    <property type="entry name" value="TIS1421-TRANSPOSASE PROTEIN A"/>
    <property type="match status" value="1"/>
</dbReference>
<gene>
    <name evidence="2" type="ORF">DAQ1742_00833</name>
</gene>